<accession>A0A9W7X247</accession>
<feature type="compositionally biased region" description="Low complexity" evidence="1">
    <location>
        <begin position="12"/>
        <end position="27"/>
    </location>
</feature>
<name>A0A9W7X247_TRIRA</name>
<reference evidence="2" key="1">
    <citation type="submission" date="2021-02" db="EMBL/GenBank/DDBJ databases">
        <title>Comparative genomics reveals that relaxation of natural selection precedes convergent phenotypic evolution of cavefish.</title>
        <authorList>
            <person name="Peng Z."/>
        </authorList>
    </citation>
    <scope>NUCLEOTIDE SEQUENCE</scope>
    <source>
        <tissue evidence="2">Muscle</tissue>
    </source>
</reference>
<keyword evidence="3" id="KW-1185">Reference proteome</keyword>
<evidence type="ECO:0000313" key="2">
    <source>
        <dbReference type="EMBL" id="KAI7812526.1"/>
    </source>
</evidence>
<gene>
    <name evidence="2" type="ORF">IRJ41_003593</name>
</gene>
<proteinExistence type="predicted"/>
<comment type="caution">
    <text evidence="2">The sequence shown here is derived from an EMBL/GenBank/DDBJ whole genome shotgun (WGS) entry which is preliminary data.</text>
</comment>
<evidence type="ECO:0000256" key="1">
    <source>
        <dbReference type="SAM" id="MobiDB-lite"/>
    </source>
</evidence>
<feature type="region of interest" description="Disordered" evidence="1">
    <location>
        <begin position="1"/>
        <end position="76"/>
    </location>
</feature>
<feature type="compositionally biased region" description="Polar residues" evidence="1">
    <location>
        <begin position="28"/>
        <end position="41"/>
    </location>
</feature>
<dbReference type="Proteomes" id="UP001059041">
    <property type="component" value="Linkage Group LG2"/>
</dbReference>
<dbReference type="AlphaFoldDB" id="A0A9W7X247"/>
<organism evidence="2 3">
    <name type="scientific">Triplophysa rosa</name>
    <name type="common">Cave loach</name>
    <dbReference type="NCBI Taxonomy" id="992332"/>
    <lineage>
        <taxon>Eukaryota</taxon>
        <taxon>Metazoa</taxon>
        <taxon>Chordata</taxon>
        <taxon>Craniata</taxon>
        <taxon>Vertebrata</taxon>
        <taxon>Euteleostomi</taxon>
        <taxon>Actinopterygii</taxon>
        <taxon>Neopterygii</taxon>
        <taxon>Teleostei</taxon>
        <taxon>Ostariophysi</taxon>
        <taxon>Cypriniformes</taxon>
        <taxon>Nemacheilidae</taxon>
        <taxon>Triplophysa</taxon>
    </lineage>
</organism>
<evidence type="ECO:0000313" key="3">
    <source>
        <dbReference type="Proteomes" id="UP001059041"/>
    </source>
</evidence>
<sequence length="211" mass="23244">MVKFCKECSDDPSSAETPLAAEPEATPQTVLFQPFSTSSPVTVKEQRSEEFLSDGELPSTTPLPIAASPRAARTGPIKTRGRGVFVLDHNRWPEPMRNAIDGLLAKHHGSKDLLKKVDAEYAAMVQSACTDPNSLLHPTTKQHISRKQTISAPVKTLPPAPFNPPAKSVPEAVPLDKAMLEKMVKDIVEMQQAVRHQQQQQQQQHFQKNAN</sequence>
<protein>
    <submittedName>
        <fullName evidence="2">Uncharacterized protein</fullName>
    </submittedName>
</protein>
<dbReference type="EMBL" id="JAFHDT010000002">
    <property type="protein sequence ID" value="KAI7812526.1"/>
    <property type="molecule type" value="Genomic_DNA"/>
</dbReference>